<dbReference type="Gene3D" id="2.102.10.10">
    <property type="entry name" value="Rieske [2Fe-2S] iron-sulphur domain"/>
    <property type="match status" value="1"/>
</dbReference>
<sequence>MSDYSTAAICRSWWMKDHPARNRFEQLKRQHRTEVLVIGAGITGLSTAIELARRGHRVTVCEAQVIGSGTTAGSSAHLDAHPEFGARRLIDQMGLDEAKTFTKLRLQALNQIESLASSKVDFVRLPGYQYSERLDDEDQLRDECKAAAELGLSASWCSGVPLARAACGYQVGNMARFDCCDYLECLTEIAVDSGVAIFEKTMVAGPTEKTTAELPAGDGSVRAEHIICATHCNFVKAKLLYAATPPYQSYLLVAKVGNPPPDALFWDKSDPYYYVRRVSEDSNSLILVGGCDHRTGTKNTVDPVQDLEAWTLDRFNVQQIVHRWSAELFEPTDGLPMIGLAPGYDNVWVATGLSGIGLTLGTVAAQMIADGIEGKPILLESQLSPSRFALSTDWIKEQGVASANMAQRVLPATDVEIDDLTSCEGTVGKVHGKQIAVCRDEHGCVHQLDPVCPHMGGVVAWNEEEQTWDCPLHGGRLTASGERLYGPPESDLKPK</sequence>
<dbReference type="Pfam" id="PF00355">
    <property type="entry name" value="Rieske"/>
    <property type="match status" value="1"/>
</dbReference>
<keyword evidence="2" id="KW-0479">Metal-binding</keyword>
<proteinExistence type="predicted"/>
<name>A0ABT7PMU6_9BACT</name>
<dbReference type="Pfam" id="PF01266">
    <property type="entry name" value="DAO"/>
    <property type="match status" value="1"/>
</dbReference>
<keyword evidence="4" id="KW-0411">Iron-sulfur</keyword>
<dbReference type="PANTHER" id="PTHR13847:SF281">
    <property type="entry name" value="FAD DEPENDENT OXIDOREDUCTASE DOMAIN-CONTAINING PROTEIN"/>
    <property type="match status" value="1"/>
</dbReference>
<dbReference type="SUPFAM" id="SSF51905">
    <property type="entry name" value="FAD/NAD(P)-binding domain"/>
    <property type="match status" value="1"/>
</dbReference>
<dbReference type="InterPro" id="IPR006076">
    <property type="entry name" value="FAD-dep_OxRdtase"/>
</dbReference>
<evidence type="ECO:0000313" key="7">
    <source>
        <dbReference type="Proteomes" id="UP001239462"/>
    </source>
</evidence>
<dbReference type="InterPro" id="IPR036922">
    <property type="entry name" value="Rieske_2Fe-2S_sf"/>
</dbReference>
<keyword evidence="3" id="KW-0408">Iron</keyword>
<dbReference type="InterPro" id="IPR017941">
    <property type="entry name" value="Rieske_2Fe-2S"/>
</dbReference>
<dbReference type="EMBL" id="JASZZN010000016">
    <property type="protein sequence ID" value="MDM4017832.1"/>
    <property type="molecule type" value="Genomic_DNA"/>
</dbReference>
<comment type="caution">
    <text evidence="6">The sequence shown here is derived from an EMBL/GenBank/DDBJ whole genome shotgun (WGS) entry which is preliminary data.</text>
</comment>
<dbReference type="PROSITE" id="PS51296">
    <property type="entry name" value="RIESKE"/>
    <property type="match status" value="1"/>
</dbReference>
<keyword evidence="1" id="KW-0001">2Fe-2S</keyword>
<evidence type="ECO:0000313" key="6">
    <source>
        <dbReference type="EMBL" id="MDM4017832.1"/>
    </source>
</evidence>
<evidence type="ECO:0000256" key="3">
    <source>
        <dbReference type="ARBA" id="ARBA00023004"/>
    </source>
</evidence>
<dbReference type="RefSeq" id="WP_289165385.1">
    <property type="nucleotide sequence ID" value="NZ_JASZZN010000016.1"/>
</dbReference>
<gene>
    <name evidence="6" type="ORF">QTN89_20455</name>
</gene>
<dbReference type="Gene3D" id="3.50.50.60">
    <property type="entry name" value="FAD/NAD(P)-binding domain"/>
    <property type="match status" value="1"/>
</dbReference>
<protein>
    <submittedName>
        <fullName evidence="6">FAD-dependent oxidoreductase</fullName>
    </submittedName>
</protein>
<keyword evidence="7" id="KW-1185">Reference proteome</keyword>
<accession>A0ABT7PMU6</accession>
<reference evidence="6 7" key="1">
    <citation type="submission" date="2023-06" db="EMBL/GenBank/DDBJ databases">
        <title>Roseiconus lacunae JC819 isolated from Gulf of Mannar region, Tamil Nadu.</title>
        <authorList>
            <person name="Pk S."/>
            <person name="Ch S."/>
            <person name="Ch V.R."/>
        </authorList>
    </citation>
    <scope>NUCLEOTIDE SEQUENCE [LARGE SCALE GENOMIC DNA]</scope>
    <source>
        <strain evidence="6 7">JC819</strain>
    </source>
</reference>
<dbReference type="InterPro" id="IPR036188">
    <property type="entry name" value="FAD/NAD-bd_sf"/>
</dbReference>
<evidence type="ECO:0000256" key="2">
    <source>
        <dbReference type="ARBA" id="ARBA00022723"/>
    </source>
</evidence>
<evidence type="ECO:0000256" key="4">
    <source>
        <dbReference type="ARBA" id="ARBA00023014"/>
    </source>
</evidence>
<evidence type="ECO:0000259" key="5">
    <source>
        <dbReference type="PROSITE" id="PS51296"/>
    </source>
</evidence>
<feature type="domain" description="Rieske" evidence="5">
    <location>
        <begin position="412"/>
        <end position="495"/>
    </location>
</feature>
<dbReference type="PANTHER" id="PTHR13847">
    <property type="entry name" value="SARCOSINE DEHYDROGENASE-RELATED"/>
    <property type="match status" value="1"/>
</dbReference>
<dbReference type="Gene3D" id="3.30.9.10">
    <property type="entry name" value="D-Amino Acid Oxidase, subunit A, domain 2"/>
    <property type="match status" value="1"/>
</dbReference>
<organism evidence="6 7">
    <name type="scientific">Roseiconus lacunae</name>
    <dbReference type="NCBI Taxonomy" id="2605694"/>
    <lineage>
        <taxon>Bacteria</taxon>
        <taxon>Pseudomonadati</taxon>
        <taxon>Planctomycetota</taxon>
        <taxon>Planctomycetia</taxon>
        <taxon>Pirellulales</taxon>
        <taxon>Pirellulaceae</taxon>
        <taxon>Roseiconus</taxon>
    </lineage>
</organism>
<dbReference type="Proteomes" id="UP001239462">
    <property type="component" value="Unassembled WGS sequence"/>
</dbReference>
<dbReference type="SUPFAM" id="SSF50022">
    <property type="entry name" value="ISP domain"/>
    <property type="match status" value="1"/>
</dbReference>
<evidence type="ECO:0000256" key="1">
    <source>
        <dbReference type="ARBA" id="ARBA00022714"/>
    </source>
</evidence>